<evidence type="ECO:0000256" key="11">
    <source>
        <dbReference type="SAM" id="MobiDB-lite"/>
    </source>
</evidence>
<dbReference type="Pfam" id="PF00001">
    <property type="entry name" value="7tm_1"/>
    <property type="match status" value="1"/>
</dbReference>
<evidence type="ECO:0000259" key="13">
    <source>
        <dbReference type="PROSITE" id="PS50262"/>
    </source>
</evidence>
<feature type="domain" description="G-protein coupled receptors family 1 profile" evidence="13">
    <location>
        <begin position="444"/>
        <end position="695"/>
    </location>
</feature>
<dbReference type="Proteomes" id="UP000838412">
    <property type="component" value="Chromosome 4"/>
</dbReference>
<feature type="transmembrane region" description="Helical" evidence="12">
    <location>
        <begin position="642"/>
        <end position="666"/>
    </location>
</feature>
<evidence type="ECO:0000313" key="14">
    <source>
        <dbReference type="EMBL" id="CAH1262800.1"/>
    </source>
</evidence>
<keyword evidence="9" id="KW-0675">Receptor</keyword>
<dbReference type="InterPro" id="IPR001611">
    <property type="entry name" value="Leu-rich_rpt"/>
</dbReference>
<evidence type="ECO:0000256" key="1">
    <source>
        <dbReference type="ARBA" id="ARBA00004651"/>
    </source>
</evidence>
<accession>A0A8J9ZVD5</accession>
<evidence type="ECO:0000256" key="7">
    <source>
        <dbReference type="ARBA" id="ARBA00023040"/>
    </source>
</evidence>
<feature type="transmembrane region" description="Helical" evidence="12">
    <location>
        <begin position="509"/>
        <end position="530"/>
    </location>
</feature>
<dbReference type="OrthoDB" id="5981530at2759"/>
<dbReference type="InterPro" id="IPR000276">
    <property type="entry name" value="GPCR_Rhodpsn"/>
</dbReference>
<organism evidence="14 15">
    <name type="scientific">Branchiostoma lanceolatum</name>
    <name type="common">Common lancelet</name>
    <name type="synonym">Amphioxus lanceolatum</name>
    <dbReference type="NCBI Taxonomy" id="7740"/>
    <lineage>
        <taxon>Eukaryota</taxon>
        <taxon>Metazoa</taxon>
        <taxon>Chordata</taxon>
        <taxon>Cephalochordata</taxon>
        <taxon>Leptocardii</taxon>
        <taxon>Amphioxiformes</taxon>
        <taxon>Branchiostomatidae</taxon>
        <taxon>Branchiostoma</taxon>
    </lineage>
</organism>
<dbReference type="FunFam" id="1.20.1070.10:FF:000156">
    <property type="entry name" value="Lutropin-choriogonadotropic hormone receptor"/>
    <property type="match status" value="1"/>
</dbReference>
<keyword evidence="2" id="KW-1003">Cell membrane</keyword>
<gene>
    <name evidence="14" type="primary">TSHR</name>
    <name evidence="14" type="ORF">BLAG_LOCUS17709</name>
</gene>
<dbReference type="GO" id="GO:0016500">
    <property type="term" value="F:protein-hormone receptor activity"/>
    <property type="evidence" value="ECO:0007669"/>
    <property type="project" value="InterPro"/>
</dbReference>
<dbReference type="SUPFAM" id="SSF52058">
    <property type="entry name" value="L domain-like"/>
    <property type="match status" value="1"/>
</dbReference>
<reference evidence="14" key="1">
    <citation type="submission" date="2022-01" db="EMBL/GenBank/DDBJ databases">
        <authorList>
            <person name="Braso-Vives M."/>
        </authorList>
    </citation>
    <scope>NUCLEOTIDE SEQUENCE</scope>
</reference>
<dbReference type="GO" id="GO:0009755">
    <property type="term" value="P:hormone-mediated signaling pathway"/>
    <property type="evidence" value="ECO:0007669"/>
    <property type="project" value="TreeGrafter"/>
</dbReference>
<dbReference type="Gene3D" id="1.20.1070.10">
    <property type="entry name" value="Rhodopsin 7-helix transmembrane proteins"/>
    <property type="match status" value="1"/>
</dbReference>
<dbReference type="SMART" id="SM00369">
    <property type="entry name" value="LRR_TYP"/>
    <property type="match status" value="3"/>
</dbReference>
<dbReference type="PANTHER" id="PTHR24372">
    <property type="entry name" value="GLYCOPROTEIN HORMONE RECEPTOR"/>
    <property type="match status" value="1"/>
</dbReference>
<keyword evidence="10" id="KW-0807">Transducer</keyword>
<keyword evidence="6 12" id="KW-1133">Transmembrane helix</keyword>
<comment type="subcellular location">
    <subcellularLocation>
        <location evidence="1">Cell membrane</location>
        <topology evidence="1">Multi-pass membrane protein</topology>
    </subcellularLocation>
</comment>
<feature type="compositionally biased region" description="Basic and acidic residues" evidence="11">
    <location>
        <begin position="848"/>
        <end position="860"/>
    </location>
</feature>
<dbReference type="Pfam" id="PF13855">
    <property type="entry name" value="LRR_8"/>
    <property type="match status" value="1"/>
</dbReference>
<dbReference type="GO" id="GO:0007189">
    <property type="term" value="P:adenylate cyclase-activating G protein-coupled receptor signaling pathway"/>
    <property type="evidence" value="ECO:0007669"/>
    <property type="project" value="TreeGrafter"/>
</dbReference>
<name>A0A8J9ZVD5_BRALA</name>
<feature type="compositionally biased region" description="Low complexity" evidence="11">
    <location>
        <begin position="877"/>
        <end position="892"/>
    </location>
</feature>
<feature type="transmembrane region" description="Helical" evidence="12">
    <location>
        <begin position="593"/>
        <end position="621"/>
    </location>
</feature>
<evidence type="ECO:0000256" key="3">
    <source>
        <dbReference type="ARBA" id="ARBA00022614"/>
    </source>
</evidence>
<dbReference type="PANTHER" id="PTHR24372:SF74">
    <property type="entry name" value="LP13728P"/>
    <property type="match status" value="1"/>
</dbReference>
<keyword evidence="4 12" id="KW-0812">Transmembrane</keyword>
<keyword evidence="5" id="KW-0677">Repeat</keyword>
<dbReference type="InterPro" id="IPR017452">
    <property type="entry name" value="GPCR_Rhodpsn_7TM"/>
</dbReference>
<evidence type="ECO:0000256" key="8">
    <source>
        <dbReference type="ARBA" id="ARBA00023136"/>
    </source>
</evidence>
<dbReference type="SMR" id="A0A8J9ZVD5"/>
<dbReference type="PROSITE" id="PS00237">
    <property type="entry name" value="G_PROTEIN_RECEP_F1_1"/>
    <property type="match status" value="1"/>
</dbReference>
<feature type="transmembrane region" description="Helical" evidence="12">
    <location>
        <begin position="465"/>
        <end position="489"/>
    </location>
</feature>
<evidence type="ECO:0000313" key="15">
    <source>
        <dbReference type="Proteomes" id="UP000838412"/>
    </source>
</evidence>
<dbReference type="EMBL" id="OV696689">
    <property type="protein sequence ID" value="CAH1262800.1"/>
    <property type="molecule type" value="Genomic_DNA"/>
</dbReference>
<evidence type="ECO:0000256" key="9">
    <source>
        <dbReference type="ARBA" id="ARBA00023170"/>
    </source>
</evidence>
<dbReference type="InterPro" id="IPR032675">
    <property type="entry name" value="LRR_dom_sf"/>
</dbReference>
<dbReference type="AlphaFoldDB" id="A0A8J9ZVD5"/>
<keyword evidence="7" id="KW-0297">G-protein coupled receptor</keyword>
<feature type="transmembrane region" description="Helical" evidence="12">
    <location>
        <begin position="678"/>
        <end position="698"/>
    </location>
</feature>
<feature type="transmembrane region" description="Helical" evidence="12">
    <location>
        <begin position="550"/>
        <end position="573"/>
    </location>
</feature>
<protein>
    <submittedName>
        <fullName evidence="14">TSHR protein</fullName>
    </submittedName>
</protein>
<evidence type="ECO:0000256" key="5">
    <source>
        <dbReference type="ARBA" id="ARBA00022737"/>
    </source>
</evidence>
<dbReference type="PROSITE" id="PS50262">
    <property type="entry name" value="G_PROTEIN_RECEP_F1_2"/>
    <property type="match status" value="1"/>
</dbReference>
<sequence length="918" mass="99854">MYLLPPPPPPTREFHQTAIPSLTTGGLPVAALSGLTLIKFQEDTSLSQIEPGAFDGLPNLQYIEFLRVSSLHDLRNFTGTIPALKKLSLVNCGLTSIPDFGRLVSAELTVEIDLEWNQITSIPTGAFSSLADNIHTVELEFNQIRSVSSRAFSGSNIYNLYLQYNSQLTSLADDAFEGIRQLTRLDLSGTRITKLPTRGLQSLTVLTVKDTPTLKDFPAITNFFLLQEATLTYAAHCCAFKYQRAELQFGTQSGTVAACVTTATPAPHQGTGGVLTGRKRRRVGETSRSAAPFDQVSTDAHYSSIRGGVERVTFPQVTTLTERIRTTRDADSGIEGTTSRRPSTEPVHTPQTSDGGRWPGGGGWPGEGVWPGGGVVWPGEGGWLSPIPPVDQNVTGISCGDVVDLQEDFTCRPEPDDFNPCEDITGYVWLRVIIWFVSLPAVFGNLLVVLVLLLTKTKMNVAKFLICNLAFADFCLGFYLLMLAAADLYSSHSYYTWAIVWQTGGGCQVAGFLTMFGSVLSIFTLTFITVERWYAITYAIHLDKRVTMRVATRVMMLGWITAIVMGLLPLVGVSSYSWTSICLPMDTTDPVDLGYVAATMIISVLAFCLICGCYIGMYCAVRHTDGAYGIEAKRNDAKVAKRMAILVFTDFACWFPIALFGVTAAFGHPLISVTNSKILLVIFYPINSCANPFLYAIFTKTFHRDVITTLARFGFCQAKAMQYRGTMYSNTASVAGRHSQSTMSSVHKVSTKCNHSHASLKSQCANCSTPKSTRVMTKTSIPMSSLFKGQNGKKTQAVEINHTAIVNGTTKNVNLDGNQTKDENDMVKAAIKKKLSIVNETSEGTSAADREDSTVGKEPTEEPSVLSGESRAKTDSSDTLSEGCSSSSGSRESISEKLPPIRVGADDTITISLPKTWI</sequence>
<evidence type="ECO:0000256" key="2">
    <source>
        <dbReference type="ARBA" id="ARBA00022475"/>
    </source>
</evidence>
<dbReference type="GO" id="GO:0008528">
    <property type="term" value="F:G protein-coupled peptide receptor activity"/>
    <property type="evidence" value="ECO:0007669"/>
    <property type="project" value="TreeGrafter"/>
</dbReference>
<dbReference type="Gene3D" id="3.80.10.10">
    <property type="entry name" value="Ribonuclease Inhibitor"/>
    <property type="match status" value="1"/>
</dbReference>
<keyword evidence="3" id="KW-0433">Leucine-rich repeat</keyword>
<evidence type="ECO:0000256" key="4">
    <source>
        <dbReference type="ARBA" id="ARBA00022692"/>
    </source>
</evidence>
<evidence type="ECO:0000256" key="10">
    <source>
        <dbReference type="ARBA" id="ARBA00023224"/>
    </source>
</evidence>
<proteinExistence type="predicted"/>
<evidence type="ECO:0000256" key="12">
    <source>
        <dbReference type="SAM" id="Phobius"/>
    </source>
</evidence>
<dbReference type="SUPFAM" id="SSF81321">
    <property type="entry name" value="Family A G protein-coupled receptor-like"/>
    <property type="match status" value="1"/>
</dbReference>
<dbReference type="GO" id="GO:0005886">
    <property type="term" value="C:plasma membrane"/>
    <property type="evidence" value="ECO:0007669"/>
    <property type="project" value="UniProtKB-SubCell"/>
</dbReference>
<dbReference type="InterPro" id="IPR003591">
    <property type="entry name" value="Leu-rich_rpt_typical-subtyp"/>
</dbReference>
<keyword evidence="15" id="KW-1185">Reference proteome</keyword>
<feature type="region of interest" description="Disordered" evidence="11">
    <location>
        <begin position="267"/>
        <end position="291"/>
    </location>
</feature>
<dbReference type="PRINTS" id="PR00373">
    <property type="entry name" value="GLYCHORMONER"/>
</dbReference>
<evidence type="ECO:0000256" key="6">
    <source>
        <dbReference type="ARBA" id="ARBA00022989"/>
    </source>
</evidence>
<keyword evidence="8 12" id="KW-0472">Membrane</keyword>
<dbReference type="CDD" id="cd15136">
    <property type="entry name" value="7tmA_Glyco_hormone_R"/>
    <property type="match status" value="1"/>
</dbReference>
<feature type="region of interest" description="Disordered" evidence="11">
    <location>
        <begin position="841"/>
        <end position="901"/>
    </location>
</feature>
<dbReference type="PRINTS" id="PR00237">
    <property type="entry name" value="GPCRRHODOPSN"/>
</dbReference>
<feature type="region of interest" description="Disordered" evidence="11">
    <location>
        <begin position="328"/>
        <end position="363"/>
    </location>
</feature>
<dbReference type="InterPro" id="IPR002131">
    <property type="entry name" value="Gphrmn_rcpt_fam"/>
</dbReference>
<feature type="transmembrane region" description="Helical" evidence="12">
    <location>
        <begin position="428"/>
        <end position="453"/>
    </location>
</feature>